<evidence type="ECO:0000313" key="3">
    <source>
        <dbReference type="Proteomes" id="UP000013827"/>
    </source>
</evidence>
<dbReference type="EnsemblProtists" id="EOD34399">
    <property type="protein sequence ID" value="EOD34399"/>
    <property type="gene ID" value="EMIHUDRAFT_202179"/>
</dbReference>
<feature type="compositionally biased region" description="Polar residues" evidence="1">
    <location>
        <begin position="22"/>
        <end position="33"/>
    </location>
</feature>
<reference evidence="2" key="2">
    <citation type="submission" date="2024-10" db="UniProtKB">
        <authorList>
            <consortium name="EnsemblProtists"/>
        </authorList>
    </citation>
    <scope>IDENTIFICATION</scope>
</reference>
<evidence type="ECO:0000313" key="2">
    <source>
        <dbReference type="EnsemblProtists" id="EOD34399"/>
    </source>
</evidence>
<feature type="region of interest" description="Disordered" evidence="1">
    <location>
        <begin position="56"/>
        <end position="130"/>
    </location>
</feature>
<feature type="region of interest" description="Disordered" evidence="1">
    <location>
        <begin position="15"/>
        <end position="41"/>
    </location>
</feature>
<reference evidence="3" key="1">
    <citation type="journal article" date="2013" name="Nature">
        <title>Pan genome of the phytoplankton Emiliania underpins its global distribution.</title>
        <authorList>
            <person name="Read B.A."/>
            <person name="Kegel J."/>
            <person name="Klute M.J."/>
            <person name="Kuo A."/>
            <person name="Lefebvre S.C."/>
            <person name="Maumus F."/>
            <person name="Mayer C."/>
            <person name="Miller J."/>
            <person name="Monier A."/>
            <person name="Salamov A."/>
            <person name="Young J."/>
            <person name="Aguilar M."/>
            <person name="Claverie J.M."/>
            <person name="Frickenhaus S."/>
            <person name="Gonzalez K."/>
            <person name="Herman E.K."/>
            <person name="Lin Y.C."/>
            <person name="Napier J."/>
            <person name="Ogata H."/>
            <person name="Sarno A.F."/>
            <person name="Shmutz J."/>
            <person name="Schroeder D."/>
            <person name="de Vargas C."/>
            <person name="Verret F."/>
            <person name="von Dassow P."/>
            <person name="Valentin K."/>
            <person name="Van de Peer Y."/>
            <person name="Wheeler G."/>
            <person name="Dacks J.B."/>
            <person name="Delwiche C.F."/>
            <person name="Dyhrman S.T."/>
            <person name="Glockner G."/>
            <person name="John U."/>
            <person name="Richards T."/>
            <person name="Worden A.Z."/>
            <person name="Zhang X."/>
            <person name="Grigoriev I.V."/>
            <person name="Allen A.E."/>
            <person name="Bidle K."/>
            <person name="Borodovsky M."/>
            <person name="Bowler C."/>
            <person name="Brownlee C."/>
            <person name="Cock J.M."/>
            <person name="Elias M."/>
            <person name="Gladyshev V.N."/>
            <person name="Groth M."/>
            <person name="Guda C."/>
            <person name="Hadaegh A."/>
            <person name="Iglesias-Rodriguez M.D."/>
            <person name="Jenkins J."/>
            <person name="Jones B.M."/>
            <person name="Lawson T."/>
            <person name="Leese F."/>
            <person name="Lindquist E."/>
            <person name="Lobanov A."/>
            <person name="Lomsadze A."/>
            <person name="Malik S.B."/>
            <person name="Marsh M.E."/>
            <person name="Mackinder L."/>
            <person name="Mock T."/>
            <person name="Mueller-Roeber B."/>
            <person name="Pagarete A."/>
            <person name="Parker M."/>
            <person name="Probert I."/>
            <person name="Quesneville H."/>
            <person name="Raines C."/>
            <person name="Rensing S.A."/>
            <person name="Riano-Pachon D.M."/>
            <person name="Richier S."/>
            <person name="Rokitta S."/>
            <person name="Shiraiwa Y."/>
            <person name="Soanes D.M."/>
            <person name="van der Giezen M."/>
            <person name="Wahlund T.M."/>
            <person name="Williams B."/>
            <person name="Wilson W."/>
            <person name="Wolfe G."/>
            <person name="Wurch L.L."/>
        </authorList>
    </citation>
    <scope>NUCLEOTIDE SEQUENCE</scope>
</reference>
<accession>A0A0D3KF64</accession>
<sequence length="164" mass="18018">MPVASVEQPWRRACAAGLTDSRAPQASRSTRGTTCPARRSAQQEYCDMLHNAKDSTEKLAPVAHQHVSAPGGHPASRSFVQRSERAAPHQADPWRALSQPRGGGRPSEREPRGRPCPAHRRASGTKECKSRMLLRNGSRFFEAIFLGRRSADVRRHSGHGHGSQ</sequence>
<dbReference type="AlphaFoldDB" id="A0A0D3KF64"/>
<dbReference type="GeneID" id="17279670"/>
<dbReference type="KEGG" id="ehx:EMIHUDRAFT_202179"/>
<name>A0A0D3KF64_EMIH1</name>
<dbReference type="HOGENOM" id="CLU_1622092_0_0_1"/>
<dbReference type="PaxDb" id="2903-EOD34399"/>
<protein>
    <recommendedName>
        <fullName evidence="4">BTB domain-containing protein</fullName>
    </recommendedName>
</protein>
<keyword evidence="3" id="KW-1185">Reference proteome</keyword>
<organism evidence="2 3">
    <name type="scientific">Emiliania huxleyi (strain CCMP1516)</name>
    <dbReference type="NCBI Taxonomy" id="280463"/>
    <lineage>
        <taxon>Eukaryota</taxon>
        <taxon>Haptista</taxon>
        <taxon>Haptophyta</taxon>
        <taxon>Prymnesiophyceae</taxon>
        <taxon>Isochrysidales</taxon>
        <taxon>Noelaerhabdaceae</taxon>
        <taxon>Emiliania</taxon>
    </lineage>
</organism>
<dbReference type="RefSeq" id="XP_005786828.1">
    <property type="nucleotide sequence ID" value="XM_005786771.1"/>
</dbReference>
<dbReference type="Proteomes" id="UP000013827">
    <property type="component" value="Unassembled WGS sequence"/>
</dbReference>
<evidence type="ECO:0000256" key="1">
    <source>
        <dbReference type="SAM" id="MobiDB-lite"/>
    </source>
</evidence>
<proteinExistence type="predicted"/>
<evidence type="ECO:0008006" key="4">
    <source>
        <dbReference type="Google" id="ProtNLM"/>
    </source>
</evidence>